<keyword evidence="3" id="KW-1185">Reference proteome</keyword>
<evidence type="ECO:0008006" key="4">
    <source>
        <dbReference type="Google" id="ProtNLM"/>
    </source>
</evidence>
<reference evidence="3" key="1">
    <citation type="journal article" date="2019" name="Int. J. Syst. Evol. Microbiol.">
        <title>The Global Catalogue of Microorganisms (GCM) 10K type strain sequencing project: providing services to taxonomists for standard genome sequencing and annotation.</title>
        <authorList>
            <consortium name="The Broad Institute Genomics Platform"/>
            <consortium name="The Broad Institute Genome Sequencing Center for Infectious Disease"/>
            <person name="Wu L."/>
            <person name="Ma J."/>
        </authorList>
    </citation>
    <scope>NUCLEOTIDE SEQUENCE [LARGE SCALE GENOMIC DNA]</scope>
    <source>
        <strain evidence="3">CGMCC 4.7178</strain>
    </source>
</reference>
<accession>A0ABQ2MQ92</accession>
<comment type="caution">
    <text evidence="2">The sequence shown here is derived from an EMBL/GenBank/DDBJ whole genome shotgun (WGS) entry which is preliminary data.</text>
</comment>
<evidence type="ECO:0000313" key="2">
    <source>
        <dbReference type="EMBL" id="GGO56467.1"/>
    </source>
</evidence>
<name>A0ABQ2MQ92_9ACTN</name>
<dbReference type="Proteomes" id="UP000631535">
    <property type="component" value="Unassembled WGS sequence"/>
</dbReference>
<evidence type="ECO:0000256" key="1">
    <source>
        <dbReference type="SAM" id="MobiDB-lite"/>
    </source>
</evidence>
<proteinExistence type="predicted"/>
<protein>
    <recommendedName>
        <fullName evidence="4">Transposase</fullName>
    </recommendedName>
</protein>
<gene>
    <name evidence="2" type="ORF">GCM10012287_50120</name>
</gene>
<sequence length="79" mass="8877">MAWLPGWRRLHRRYEPEAADFLALTSIASSTVTSEKVAVKLRRGTARLMEHRCGRAVVRKAVGPGAGSHQAPRERRSIR</sequence>
<feature type="region of interest" description="Disordered" evidence="1">
    <location>
        <begin position="60"/>
        <end position="79"/>
    </location>
</feature>
<evidence type="ECO:0000313" key="3">
    <source>
        <dbReference type="Proteomes" id="UP000631535"/>
    </source>
</evidence>
<organism evidence="2 3">
    <name type="scientific">Streptomyces daqingensis</name>
    <dbReference type="NCBI Taxonomy" id="1472640"/>
    <lineage>
        <taxon>Bacteria</taxon>
        <taxon>Bacillati</taxon>
        <taxon>Actinomycetota</taxon>
        <taxon>Actinomycetes</taxon>
        <taxon>Kitasatosporales</taxon>
        <taxon>Streptomycetaceae</taxon>
        <taxon>Streptomyces</taxon>
    </lineage>
</organism>
<dbReference type="EMBL" id="BMMP01000020">
    <property type="protein sequence ID" value="GGO56467.1"/>
    <property type="molecule type" value="Genomic_DNA"/>
</dbReference>